<proteinExistence type="predicted"/>
<sequence>MGEHRDLLPALARAVERQVDRTLRQGLLQGYRTAEENALAVRGRIREAEQIRRRFGATLPVEAAYGEFTPTSPRTASCAPLSSDCCACPVCRVTYGAG</sequence>
<evidence type="ECO:0000313" key="1">
    <source>
        <dbReference type="EMBL" id="GAA0917168.1"/>
    </source>
</evidence>
<comment type="caution">
    <text evidence="1">The sequence shown here is derived from an EMBL/GenBank/DDBJ whole genome shotgun (WGS) entry which is preliminary data.</text>
</comment>
<gene>
    <name evidence="1" type="ORF">GCM10009549_33870</name>
</gene>
<protein>
    <submittedName>
        <fullName evidence="1">Uncharacterized protein</fullName>
    </submittedName>
</protein>
<dbReference type="Proteomes" id="UP001501005">
    <property type="component" value="Unassembled WGS sequence"/>
</dbReference>
<evidence type="ECO:0000313" key="2">
    <source>
        <dbReference type="Proteomes" id="UP001501005"/>
    </source>
</evidence>
<dbReference type="RefSeq" id="WP_236560770.1">
    <property type="nucleotide sequence ID" value="NZ_BAAAHG010000027.1"/>
</dbReference>
<reference evidence="1 2" key="1">
    <citation type="journal article" date="2019" name="Int. J. Syst. Evol. Microbiol.">
        <title>The Global Catalogue of Microorganisms (GCM) 10K type strain sequencing project: providing services to taxonomists for standard genome sequencing and annotation.</title>
        <authorList>
            <consortium name="The Broad Institute Genomics Platform"/>
            <consortium name="The Broad Institute Genome Sequencing Center for Infectious Disease"/>
            <person name="Wu L."/>
            <person name="Ma J."/>
        </authorList>
    </citation>
    <scope>NUCLEOTIDE SEQUENCE [LARGE SCALE GENOMIC DNA]</scope>
    <source>
        <strain evidence="1 2">JCM 10673</strain>
    </source>
</reference>
<keyword evidence="2" id="KW-1185">Reference proteome</keyword>
<accession>A0ABN1NV48</accession>
<dbReference type="Pfam" id="PF10117">
    <property type="entry name" value="McrBC"/>
    <property type="match status" value="1"/>
</dbReference>
<organism evidence="1 2">
    <name type="scientific">Streptomyces thermoalcalitolerans</name>
    <dbReference type="NCBI Taxonomy" id="65605"/>
    <lineage>
        <taxon>Bacteria</taxon>
        <taxon>Bacillati</taxon>
        <taxon>Actinomycetota</taxon>
        <taxon>Actinomycetes</taxon>
        <taxon>Kitasatosporales</taxon>
        <taxon>Streptomycetaceae</taxon>
        <taxon>Streptomyces</taxon>
    </lineage>
</organism>
<dbReference type="InterPro" id="IPR019292">
    <property type="entry name" value="McrC"/>
</dbReference>
<name>A0ABN1NV48_9ACTN</name>
<dbReference type="EMBL" id="BAAAHG010000027">
    <property type="protein sequence ID" value="GAA0917168.1"/>
    <property type="molecule type" value="Genomic_DNA"/>
</dbReference>